<evidence type="ECO:0000313" key="5">
    <source>
        <dbReference type="Proteomes" id="UP001432059"/>
    </source>
</evidence>
<keyword evidence="2" id="KW-0472">Membrane</keyword>
<evidence type="ECO:0000256" key="2">
    <source>
        <dbReference type="SAM" id="Phobius"/>
    </source>
</evidence>
<dbReference type="AlphaFoldDB" id="A0AAU0F485"/>
<feature type="region of interest" description="Disordered" evidence="1">
    <location>
        <begin position="116"/>
        <end position="135"/>
    </location>
</feature>
<feature type="domain" description="TonB C-terminal" evidence="3">
    <location>
        <begin position="212"/>
        <end position="277"/>
    </location>
</feature>
<accession>A0AAU0F485</accession>
<feature type="region of interest" description="Disordered" evidence="1">
    <location>
        <begin position="85"/>
        <end position="106"/>
    </location>
</feature>
<dbReference type="PANTHER" id="PTHR33446:SF2">
    <property type="entry name" value="PROTEIN TONB"/>
    <property type="match status" value="1"/>
</dbReference>
<feature type="transmembrane region" description="Helical" evidence="2">
    <location>
        <begin position="37"/>
        <end position="60"/>
    </location>
</feature>
<dbReference type="EMBL" id="CP136426">
    <property type="protein sequence ID" value="WOC51588.1"/>
    <property type="molecule type" value="Genomic_DNA"/>
</dbReference>
<evidence type="ECO:0000259" key="3">
    <source>
        <dbReference type="Pfam" id="PF03544"/>
    </source>
</evidence>
<keyword evidence="5" id="KW-1185">Reference proteome</keyword>
<dbReference type="GO" id="GO:0055085">
    <property type="term" value="P:transmembrane transport"/>
    <property type="evidence" value="ECO:0007669"/>
    <property type="project" value="InterPro"/>
</dbReference>
<dbReference type="Pfam" id="PF03544">
    <property type="entry name" value="TonB_C"/>
    <property type="match status" value="1"/>
</dbReference>
<dbReference type="KEGG" id="bpor:BPO_0941"/>
<reference evidence="4" key="1">
    <citation type="submission" date="2023-10" db="EMBL/GenBank/DDBJ databases">
        <title>Characterization and whole genome sequencing of a novel strain of Bergeyella porcorum QD2021 isolated from pig.</title>
        <authorList>
            <person name="Liu G."/>
            <person name="Chen C."/>
            <person name="Han X."/>
        </authorList>
    </citation>
    <scope>NUCLEOTIDE SEQUENCE</scope>
    <source>
        <strain evidence="4">QD2021</strain>
    </source>
</reference>
<dbReference type="Proteomes" id="UP001432059">
    <property type="component" value="Chromosome"/>
</dbReference>
<proteinExistence type="predicted"/>
<dbReference type="GO" id="GO:0098797">
    <property type="term" value="C:plasma membrane protein complex"/>
    <property type="evidence" value="ECO:0007669"/>
    <property type="project" value="TreeGrafter"/>
</dbReference>
<keyword evidence="2" id="KW-1133">Transmembrane helix</keyword>
<feature type="region of interest" description="Disordered" evidence="1">
    <location>
        <begin position="148"/>
        <end position="168"/>
    </location>
</feature>
<evidence type="ECO:0000256" key="1">
    <source>
        <dbReference type="SAM" id="MobiDB-lite"/>
    </source>
</evidence>
<name>A0AAU0F485_9FLAO</name>
<dbReference type="InterPro" id="IPR037682">
    <property type="entry name" value="TonB_C"/>
</dbReference>
<gene>
    <name evidence="4" type="primary">tonB</name>
    <name evidence="4" type="ORF">BPO_0941</name>
</gene>
<sequence>MADETRYDDNLTLDEIVFENRNKAYGAYDLRTSYPKILTKALVIGTLLFVTFVVTPLVVARIKALNAPEKTEVDANLMEILEEEPIIEEVKENEPPPPPPPPKEEPEQIEVIQNVVPEPKKEPKVETPPPPITKQLETTTGLVAQEGVKAPSYTPPPPPPSTGTKQTTVEVAKPAPSTTEVYTEVEQTAEFPGGINNFRNEVSNNFDASAMEGGEGTLKTEITFVVERDGSITQVKATGSNSDFNREAERTVKSIRKKWSPAKINGQPVRYRFRLPLTMNFE</sequence>
<dbReference type="RefSeq" id="WP_327985199.1">
    <property type="nucleotide sequence ID" value="NZ_CP136426.1"/>
</dbReference>
<evidence type="ECO:0000313" key="4">
    <source>
        <dbReference type="EMBL" id="WOC51588.1"/>
    </source>
</evidence>
<protein>
    <submittedName>
        <fullName evidence="4">Energy transducer TonB</fullName>
    </submittedName>
</protein>
<keyword evidence="2" id="KW-0812">Transmembrane</keyword>
<dbReference type="Gene3D" id="3.30.1150.10">
    <property type="match status" value="1"/>
</dbReference>
<dbReference type="InterPro" id="IPR051045">
    <property type="entry name" value="TonB-dependent_transducer"/>
</dbReference>
<organism evidence="4 5">
    <name type="scientific">Bergeyella porcorum</name>
    <dbReference type="NCBI Taxonomy" id="1735111"/>
    <lineage>
        <taxon>Bacteria</taxon>
        <taxon>Pseudomonadati</taxon>
        <taxon>Bacteroidota</taxon>
        <taxon>Flavobacteriia</taxon>
        <taxon>Flavobacteriales</taxon>
        <taxon>Weeksellaceae</taxon>
        <taxon>Bergeyella</taxon>
    </lineage>
</organism>
<dbReference type="GO" id="GO:0031992">
    <property type="term" value="F:energy transducer activity"/>
    <property type="evidence" value="ECO:0007669"/>
    <property type="project" value="TreeGrafter"/>
</dbReference>
<dbReference type="SUPFAM" id="SSF74653">
    <property type="entry name" value="TolA/TonB C-terminal domain"/>
    <property type="match status" value="1"/>
</dbReference>
<dbReference type="PANTHER" id="PTHR33446">
    <property type="entry name" value="PROTEIN TONB-RELATED"/>
    <property type="match status" value="1"/>
</dbReference>